<keyword evidence="2" id="KW-1185">Reference proteome</keyword>
<organism evidence="1 2">
    <name type="scientific">Peribacillus glennii</name>
    <dbReference type="NCBI Taxonomy" id="2303991"/>
    <lineage>
        <taxon>Bacteria</taxon>
        <taxon>Bacillati</taxon>
        <taxon>Bacillota</taxon>
        <taxon>Bacilli</taxon>
        <taxon>Bacillales</taxon>
        <taxon>Bacillaceae</taxon>
        <taxon>Peribacillus</taxon>
    </lineage>
</organism>
<reference evidence="1 2" key="1">
    <citation type="submission" date="2018-08" db="EMBL/GenBank/DDBJ databases">
        <title>Bacillus chawlae sp. nov., Bacillus glennii sp. nov., and Bacillus saganii sp. nov. Isolated from the Vehicle Assembly Building at Kennedy Space Center where the Viking Spacecraft were Assembled.</title>
        <authorList>
            <person name="Seuylemezian A."/>
            <person name="Vaishampayan P."/>
        </authorList>
    </citation>
    <scope>NUCLEOTIDE SEQUENCE [LARGE SCALE GENOMIC DNA]</scope>
    <source>
        <strain evidence="1 2">V44-8</strain>
    </source>
</reference>
<gene>
    <name evidence="1" type="ORF">D0466_17430</name>
</gene>
<name>A0A372L974_9BACI</name>
<accession>A0A372L974</accession>
<comment type="caution">
    <text evidence="1">The sequence shown here is derived from an EMBL/GenBank/DDBJ whole genome shotgun (WGS) entry which is preliminary data.</text>
</comment>
<evidence type="ECO:0000313" key="1">
    <source>
        <dbReference type="EMBL" id="RFU61584.1"/>
    </source>
</evidence>
<dbReference type="AlphaFoldDB" id="A0A372L974"/>
<proteinExistence type="predicted"/>
<protein>
    <submittedName>
        <fullName evidence="1">Uncharacterized protein</fullName>
    </submittedName>
</protein>
<dbReference type="EMBL" id="QVTD01000013">
    <property type="protein sequence ID" value="RFU61584.1"/>
    <property type="molecule type" value="Genomic_DNA"/>
</dbReference>
<dbReference type="Proteomes" id="UP000262939">
    <property type="component" value="Unassembled WGS sequence"/>
</dbReference>
<sequence>MHLDKVHYKMSHSGRAHFEMVHIETACFGMIHSAYFEKTGLVNLVFGPFKDPLSLSYEVIIILKKQLHSFFGKILEIKGMIVFYGERTMLTKLM</sequence>
<evidence type="ECO:0000313" key="2">
    <source>
        <dbReference type="Proteomes" id="UP000262939"/>
    </source>
</evidence>